<accession>A0AAJ7WL72</accession>
<evidence type="ECO:0000256" key="17">
    <source>
        <dbReference type="SAM" id="MobiDB-lite"/>
    </source>
</evidence>
<feature type="region of interest" description="Disordered" evidence="17">
    <location>
        <begin position="1326"/>
        <end position="1349"/>
    </location>
</feature>
<evidence type="ECO:0000256" key="13">
    <source>
        <dbReference type="ARBA" id="ARBA00023224"/>
    </source>
</evidence>
<dbReference type="InterPro" id="IPR054714">
    <property type="entry name" value="GPR158_179_extracellular"/>
</dbReference>
<feature type="compositionally biased region" description="Basic and acidic residues" evidence="17">
    <location>
        <begin position="1468"/>
        <end position="1477"/>
    </location>
</feature>
<feature type="region of interest" description="Disordered" evidence="17">
    <location>
        <begin position="854"/>
        <end position="884"/>
    </location>
</feature>
<gene>
    <name evidence="22" type="primary">LOC116937591</name>
</gene>
<evidence type="ECO:0000256" key="16">
    <source>
        <dbReference type="ARBA" id="ARBA00034104"/>
    </source>
</evidence>
<keyword evidence="6 18" id="KW-1133">Transmembrane helix</keyword>
<evidence type="ECO:0000256" key="19">
    <source>
        <dbReference type="SAM" id="SignalP"/>
    </source>
</evidence>
<feature type="compositionally biased region" description="Low complexity" evidence="17">
    <location>
        <begin position="902"/>
        <end position="921"/>
    </location>
</feature>
<feature type="compositionally biased region" description="Basic and acidic residues" evidence="17">
    <location>
        <begin position="952"/>
        <end position="962"/>
    </location>
</feature>
<dbReference type="Pfam" id="PF22572">
    <property type="entry name" value="GPR158_179_EC"/>
    <property type="match status" value="1"/>
</dbReference>
<feature type="compositionally biased region" description="Basic residues" evidence="17">
    <location>
        <begin position="769"/>
        <end position="779"/>
    </location>
</feature>
<dbReference type="InterPro" id="IPR017978">
    <property type="entry name" value="GPCR_3_C"/>
</dbReference>
<evidence type="ECO:0000256" key="2">
    <source>
        <dbReference type="ARBA" id="ARBA00007242"/>
    </source>
</evidence>
<feature type="compositionally biased region" description="Low complexity" evidence="17">
    <location>
        <begin position="1378"/>
        <end position="1389"/>
    </location>
</feature>
<evidence type="ECO:0000256" key="9">
    <source>
        <dbReference type="ARBA" id="ARBA00023136"/>
    </source>
</evidence>
<dbReference type="GO" id="GO:0004930">
    <property type="term" value="F:G protein-coupled receptor activity"/>
    <property type="evidence" value="ECO:0007669"/>
    <property type="project" value="UniProtKB-KW"/>
</dbReference>
<keyword evidence="3" id="KW-1003">Cell membrane</keyword>
<reference evidence="22" key="1">
    <citation type="submission" date="2025-08" db="UniProtKB">
        <authorList>
            <consortium name="RefSeq"/>
        </authorList>
    </citation>
    <scope>IDENTIFICATION</scope>
    <source>
        <tissue evidence="22">Sperm</tissue>
    </source>
</reference>
<feature type="compositionally biased region" description="Polar residues" evidence="17">
    <location>
        <begin position="874"/>
        <end position="884"/>
    </location>
</feature>
<evidence type="ECO:0000256" key="3">
    <source>
        <dbReference type="ARBA" id="ARBA00022475"/>
    </source>
</evidence>
<comment type="subcellular location">
    <subcellularLocation>
        <location evidence="1">Cell projection</location>
        <location evidence="1">Neuron projection</location>
    </subcellularLocation>
    <subcellularLocation>
        <location evidence="16">Postsynaptic cell membrane</location>
        <topology evidence="16">Multi-pass membrane protein</topology>
    </subcellularLocation>
</comment>
<feature type="region of interest" description="Disordered" evidence="17">
    <location>
        <begin position="1104"/>
        <end position="1190"/>
    </location>
</feature>
<dbReference type="PANTHER" id="PTHR32546:SF26">
    <property type="entry name" value="SMOG, ISOFORM D"/>
    <property type="match status" value="1"/>
</dbReference>
<feature type="region of interest" description="Disordered" evidence="17">
    <location>
        <begin position="900"/>
        <end position="1014"/>
    </location>
</feature>
<evidence type="ECO:0000256" key="1">
    <source>
        <dbReference type="ARBA" id="ARBA00004487"/>
    </source>
</evidence>
<keyword evidence="10" id="KW-1015">Disulfide bond</keyword>
<evidence type="ECO:0000256" key="15">
    <source>
        <dbReference type="ARBA" id="ARBA00023273"/>
    </source>
</evidence>
<evidence type="ECO:0000256" key="4">
    <source>
        <dbReference type="ARBA" id="ARBA00022692"/>
    </source>
</evidence>
<evidence type="ECO:0000256" key="10">
    <source>
        <dbReference type="ARBA" id="ARBA00023157"/>
    </source>
</evidence>
<evidence type="ECO:0000256" key="8">
    <source>
        <dbReference type="ARBA" id="ARBA00023040"/>
    </source>
</evidence>
<keyword evidence="7" id="KW-0770">Synapse</keyword>
<feature type="transmembrane region" description="Helical" evidence="18">
    <location>
        <begin position="554"/>
        <end position="577"/>
    </location>
</feature>
<feature type="signal peptide" evidence="19">
    <location>
        <begin position="1"/>
        <end position="36"/>
    </location>
</feature>
<dbReference type="InterPro" id="IPR043458">
    <property type="entry name" value="GPR158/179"/>
</dbReference>
<name>A0AAJ7WL72_PETMA</name>
<feature type="chain" id="PRO_5042542902" evidence="19">
    <location>
        <begin position="37"/>
        <end position="1477"/>
    </location>
</feature>
<feature type="transmembrane region" description="Helical" evidence="18">
    <location>
        <begin position="514"/>
        <end position="533"/>
    </location>
</feature>
<evidence type="ECO:0000256" key="5">
    <source>
        <dbReference type="ARBA" id="ARBA00022729"/>
    </source>
</evidence>
<dbReference type="RefSeq" id="XP_032800633.1">
    <property type="nucleotide sequence ID" value="XM_032944742.1"/>
</dbReference>
<feature type="transmembrane region" description="Helical" evidence="18">
    <location>
        <begin position="479"/>
        <end position="502"/>
    </location>
</feature>
<organism evidence="21 22">
    <name type="scientific">Petromyzon marinus</name>
    <name type="common">Sea lamprey</name>
    <dbReference type="NCBI Taxonomy" id="7757"/>
    <lineage>
        <taxon>Eukaryota</taxon>
        <taxon>Metazoa</taxon>
        <taxon>Chordata</taxon>
        <taxon>Craniata</taxon>
        <taxon>Vertebrata</taxon>
        <taxon>Cyclostomata</taxon>
        <taxon>Hyperoartia</taxon>
        <taxon>Petromyzontiformes</taxon>
        <taxon>Petromyzontidae</taxon>
        <taxon>Petromyzon</taxon>
    </lineage>
</organism>
<evidence type="ECO:0000256" key="14">
    <source>
        <dbReference type="ARBA" id="ARBA00023257"/>
    </source>
</evidence>
<feature type="transmembrane region" description="Helical" evidence="18">
    <location>
        <begin position="608"/>
        <end position="628"/>
    </location>
</feature>
<evidence type="ECO:0000259" key="20">
    <source>
        <dbReference type="PROSITE" id="PS50259"/>
    </source>
</evidence>
<feature type="transmembrane region" description="Helical" evidence="18">
    <location>
        <begin position="640"/>
        <end position="658"/>
    </location>
</feature>
<feature type="region of interest" description="Disordered" evidence="17">
    <location>
        <begin position="1361"/>
        <end position="1477"/>
    </location>
</feature>
<evidence type="ECO:0000256" key="7">
    <source>
        <dbReference type="ARBA" id="ARBA00023018"/>
    </source>
</evidence>
<dbReference type="Pfam" id="PF00003">
    <property type="entry name" value="7tm_3"/>
    <property type="match status" value="1"/>
</dbReference>
<dbReference type="PROSITE" id="PS50259">
    <property type="entry name" value="G_PROTEIN_RECEP_F3_4"/>
    <property type="match status" value="1"/>
</dbReference>
<evidence type="ECO:0000256" key="6">
    <source>
        <dbReference type="ARBA" id="ARBA00022989"/>
    </source>
</evidence>
<feature type="compositionally biased region" description="Low complexity" evidence="17">
    <location>
        <begin position="1250"/>
        <end position="1261"/>
    </location>
</feature>
<keyword evidence="14" id="KW-0628">Postsynaptic cell membrane</keyword>
<feature type="region of interest" description="Disordered" evidence="17">
    <location>
        <begin position="1225"/>
        <end position="1288"/>
    </location>
</feature>
<dbReference type="KEGG" id="pmrn:116937591"/>
<feature type="compositionally biased region" description="Basic residues" evidence="17">
    <location>
        <begin position="806"/>
        <end position="817"/>
    </location>
</feature>
<proteinExistence type="inferred from homology"/>
<keyword evidence="12" id="KW-0325">Glycoprotein</keyword>
<dbReference type="Proteomes" id="UP001318040">
    <property type="component" value="Chromosome 4"/>
</dbReference>
<feature type="transmembrane region" description="Helical" evidence="18">
    <location>
        <begin position="446"/>
        <end position="467"/>
    </location>
</feature>
<dbReference type="PANTHER" id="PTHR32546">
    <property type="entry name" value="G-PROTEIN COUPLED RECEPTOR 158-RELATED"/>
    <property type="match status" value="1"/>
</dbReference>
<evidence type="ECO:0000256" key="11">
    <source>
        <dbReference type="ARBA" id="ARBA00023170"/>
    </source>
</evidence>
<keyword evidence="11 22" id="KW-0675">Receptor</keyword>
<keyword evidence="5 19" id="KW-0732">Signal</keyword>
<evidence type="ECO:0000313" key="21">
    <source>
        <dbReference type="Proteomes" id="UP001318040"/>
    </source>
</evidence>
<feature type="compositionally biased region" description="Basic residues" evidence="17">
    <location>
        <begin position="993"/>
        <end position="1014"/>
    </location>
</feature>
<feature type="compositionally biased region" description="Basic and acidic residues" evidence="17">
    <location>
        <begin position="1105"/>
        <end position="1123"/>
    </location>
</feature>
<feature type="compositionally biased region" description="Basic and acidic residues" evidence="17">
    <location>
        <begin position="1151"/>
        <end position="1162"/>
    </location>
</feature>
<keyword evidence="9 18" id="KW-0472">Membrane</keyword>
<evidence type="ECO:0000313" key="22">
    <source>
        <dbReference type="RefSeq" id="XP_032800633.1"/>
    </source>
</evidence>
<comment type="similarity">
    <text evidence="2">Belongs to the G-protein coupled receptor 3 family.</text>
</comment>
<feature type="domain" description="G-protein coupled receptors family 3 profile" evidence="20">
    <location>
        <begin position="444"/>
        <end position="694"/>
    </location>
</feature>
<dbReference type="CDD" id="cd15293">
    <property type="entry name" value="7tmC_GPR158-like"/>
    <property type="match status" value="1"/>
</dbReference>
<feature type="compositionally biased region" description="Pro residues" evidence="17">
    <location>
        <begin position="1262"/>
        <end position="1272"/>
    </location>
</feature>
<dbReference type="GO" id="GO:0043005">
    <property type="term" value="C:neuron projection"/>
    <property type="evidence" value="ECO:0007669"/>
    <property type="project" value="UniProtKB-SubCell"/>
</dbReference>
<keyword evidence="15" id="KW-0966">Cell projection</keyword>
<evidence type="ECO:0000256" key="12">
    <source>
        <dbReference type="ARBA" id="ARBA00023180"/>
    </source>
</evidence>
<protein>
    <submittedName>
        <fullName evidence="22">LOW QUALITY PROTEIN: probable G-protein coupled receptor 158</fullName>
    </submittedName>
</protein>
<keyword evidence="4 18" id="KW-0812">Transmembrane</keyword>
<dbReference type="GO" id="GO:0045211">
    <property type="term" value="C:postsynaptic membrane"/>
    <property type="evidence" value="ECO:0007669"/>
    <property type="project" value="UniProtKB-SubCell"/>
</dbReference>
<keyword evidence="21" id="KW-1185">Reference proteome</keyword>
<feature type="region of interest" description="Disordered" evidence="17">
    <location>
        <begin position="762"/>
        <end position="833"/>
    </location>
</feature>
<feature type="region of interest" description="Disordered" evidence="17">
    <location>
        <begin position="56"/>
        <end position="90"/>
    </location>
</feature>
<evidence type="ECO:0000256" key="18">
    <source>
        <dbReference type="SAM" id="Phobius"/>
    </source>
</evidence>
<sequence>MGHHHHHHHRYNCLHRHLQLLPLLLLSACSTVFVCAARGHGEGVVVFEPLLLGQESSPGGRGARLRDRERAGRPHSSSSSSSSPGQESAGLDPQTLAAIWLFFSTGDRIHLADARCTKRFELSVPGAATRGGGGAAGGGLTPAPDGAAEALAHYAHLLTAVLEQAGRERREEATVQHARWYPALLSSLLESDPRVRRALLAFDGAGDFLQVNRGSARGDIVLRNVSSLPADQSAKAALAACPGGLKSQQPPRGPRNQAGFAQGLREGRAATAARSRKGHAAERAHLVWSPPYLECEDGSYSPRWVQSLSACLQGPKDEQHALEFRGTLRLDLDLHGQEIDQCAEESAGWFAGTHRCHANSSQCVAVRGQGFRLGAYNCVCRTGFYRPRAHANDTGGARGGGGGGGGGGGFGTDGVGGVECAPCAEGCSTCTDGRPCLAVLLPALRLALLAAELLCALLVLASMAVVYRCRRNKNIRSSGLLLLEVLLFGSFLLCFPVIILYFEPGALQCMALRWVRLLGFSILYGTITLKLHRVLKVFLARTAQRLPYLTSGRVLRMLGIIMLLVLWFLTAWSAAAWENLGRGVLLVGVGQTAEGLRFTQCLLSRWDYMMALAEFLFLCWTMYLCYAVRTVPSAFHEPCHMTVAVLNEMLLSLIFHILQFVMTFTLHPDWMLLMVFIHTQLTVTVTVGLLLIPKFACSGATLRDDIAAEAYEDELDVMRRSGSYLNSSIASAWSEHSMDPEDLRDELKRLYAQLEVYKGQKMLSNNPHLQKKRSSKKGLGRSIMRRITELPENVVRQSSREERDRGGRRRRRRRPRGGRLGGSAHGPHTPGSCKRVAIAASAGVVAATGVAAAPSPTADAAKGGRAEQQQQQQRSSTATGTTNHKAFALPKSYSSYDHLLEQSEPSSASTSEKAEAEPLPGAGAGSGDGGVEASSPRDRSAPSSGLASGKEMSPDGEARGESESVDSAPLVCRSASAHNLSASDKRSPSSAVGKHHHHHHHHHHNQHQHHHHVLKPSLLQKSLSLISGARERTAALSGKVGVSEAKTDEAKVATTPVVAAVSEAVGRKDHVAQEETKTAKVPAAAATGMKRTVTVAAAAATAASEAKERVKASSLKSRQEESPRPQSPQTHHPQRNSSEERHGVTFADNTPRPEEEYNREEVCPWEFQGMASTPPPPVDPSRPQKHVSIAPQKHTSIAGARYHSLDSTQFAGKLPEVGRHRAALAPVRHQSLTEVVGGGGGGDGASRNGAAPETAAVAETKAPPPPPPPPAASSPEDGTKKLSPMAEAVKPVPAQAVAVPPQDKPAPAAPVVVAAVARADVCPWEVQPGEADEPGAEAGDGSARKPAANLGDICPWELEAEIPSSSSGRAVHGLTVSPTAAATMAPEAPASDRSPGGGKSEADSAHELAGPGHPKLPAKSLGSAFKSLVSGGKKRDKGGAERPNHPGGPGNDRVRAAAAPAAAQGTAKPREGDRSKR</sequence>
<keyword evidence="8" id="KW-0297">G-protein coupled receptor</keyword>
<feature type="transmembrane region" description="Helical" evidence="18">
    <location>
        <begin position="670"/>
        <end position="692"/>
    </location>
</feature>
<keyword evidence="13" id="KW-0807">Transducer</keyword>